<dbReference type="GO" id="GO:0003677">
    <property type="term" value="F:DNA binding"/>
    <property type="evidence" value="ECO:0007669"/>
    <property type="project" value="InterPro"/>
</dbReference>
<dbReference type="Gene3D" id="1.10.443.10">
    <property type="entry name" value="Intergrase catalytic core"/>
    <property type="match status" value="1"/>
</dbReference>
<name>A0A3G7TTR5_9PSED</name>
<reference evidence="2 3" key="1">
    <citation type="submission" date="2018-03" db="EMBL/GenBank/DDBJ databases">
        <title>Diversity of phytobeneficial traits revealed by whole-genome analysis of worldwide-isolated phenazine-producing Pseudomonas spp.</title>
        <authorList>
            <person name="Biessy A."/>
            <person name="Novinscak A."/>
            <person name="Blom J."/>
            <person name="Leger G."/>
            <person name="Thomashow L.S."/>
            <person name="Cazorla F.M."/>
            <person name="Josic D."/>
            <person name="Filion M."/>
        </authorList>
    </citation>
    <scope>NUCLEOTIDE SEQUENCE [LARGE SCALE GENOMIC DNA]</scope>
    <source>
        <strain evidence="2 3">B25</strain>
    </source>
</reference>
<dbReference type="EMBL" id="CP027753">
    <property type="protein sequence ID" value="AZE50430.1"/>
    <property type="molecule type" value="Genomic_DNA"/>
</dbReference>
<evidence type="ECO:0000313" key="2">
    <source>
        <dbReference type="EMBL" id="AZE50430.1"/>
    </source>
</evidence>
<evidence type="ECO:0000313" key="3">
    <source>
        <dbReference type="Proteomes" id="UP000268048"/>
    </source>
</evidence>
<dbReference type="RefSeq" id="WP_124321838.1">
    <property type="nucleotide sequence ID" value="NZ_CP027753.1"/>
</dbReference>
<proteinExistence type="predicted"/>
<organism evidence="2 3">
    <name type="scientific">Pseudomonas chlororaphis</name>
    <dbReference type="NCBI Taxonomy" id="587753"/>
    <lineage>
        <taxon>Bacteria</taxon>
        <taxon>Pseudomonadati</taxon>
        <taxon>Pseudomonadota</taxon>
        <taxon>Gammaproteobacteria</taxon>
        <taxon>Pseudomonadales</taxon>
        <taxon>Pseudomonadaceae</taxon>
        <taxon>Pseudomonas</taxon>
    </lineage>
</organism>
<protein>
    <submittedName>
        <fullName evidence="2">Uncharacterized protein</fullName>
    </submittedName>
</protein>
<gene>
    <name evidence="2" type="ORF">C4K04_4775</name>
</gene>
<evidence type="ECO:0000256" key="1">
    <source>
        <dbReference type="ARBA" id="ARBA00023172"/>
    </source>
</evidence>
<keyword evidence="1" id="KW-0233">DNA recombination</keyword>
<dbReference type="InterPro" id="IPR011010">
    <property type="entry name" value="DNA_brk_join_enz"/>
</dbReference>
<dbReference type="AlphaFoldDB" id="A0A3G7TTR5"/>
<dbReference type="GO" id="GO:0006310">
    <property type="term" value="P:DNA recombination"/>
    <property type="evidence" value="ECO:0007669"/>
    <property type="project" value="UniProtKB-KW"/>
</dbReference>
<accession>A0A3G7TTR5</accession>
<dbReference type="GO" id="GO:0015074">
    <property type="term" value="P:DNA integration"/>
    <property type="evidence" value="ECO:0007669"/>
    <property type="project" value="InterPro"/>
</dbReference>
<sequence>MNPDNTLLMPSPATVVSELNFLYDEARKLYPEEHLQYLERDTIARCQALLGHGNQFGLWETPQVLTGRRQKANEEKVVLRRRLVSYLPTDLPCTAALETLLDEGELWMSRYALLLRLGPAAIQKHRDRSLDPSTIVKVLTQWLPQILVHGIRRRLEDAGSGESGLAYYLSTEDLRVLSANRHVRAELNRMTMLMARGLWSDAPVRIAIKETTNPKGNALVRPKEEKSNPYLPIPDGYLAKMGPRVLWLVLDLGPNISALSEALPKLISGLSLKSRAFPGRLQRYLAQNIWRDREGRPITQPPFRFRIGSHQAAHLREIVDEYEWPPRTWQQVQALMVALQSAHLWVAFLALAGRMQEVLTLPRDCIEWAGNGKPYMNGKTYKLSRSLVGEEREWPAPELLVDALAQQVRLARACERVAWVRDGSDEWDELRIEGDHLWASLGTGAAEPDKQLVEVNHTLKVLARRLGMPPRPGGRNLHTHRFRKTVARLAALAIVDSPRVLMQLFGHRDISMTLHYILAEKALQVEIEQVTRELRIMRCQEVIESIHMSLHESGALAFGGHGGGAVSHIAEAVRVREGELNRQDRQWSAESAHELAVMLTLNGQYFRVVKPGVLCTKPSREATPCQCGSDCINRIEEKTARRDVMELIPILIDEGQRALAEDQLMVVANTVEQLDEELARFEDIGAMWYESPEVIALRKAVET</sequence>
<dbReference type="InterPro" id="IPR013762">
    <property type="entry name" value="Integrase-like_cat_sf"/>
</dbReference>
<dbReference type="Proteomes" id="UP000268048">
    <property type="component" value="Chromosome"/>
</dbReference>
<dbReference type="SUPFAM" id="SSF56349">
    <property type="entry name" value="DNA breaking-rejoining enzymes"/>
    <property type="match status" value="1"/>
</dbReference>